<name>A0A2A5JT22_PSEO7</name>
<evidence type="ECO:0000313" key="2">
    <source>
        <dbReference type="Proteomes" id="UP000228621"/>
    </source>
</evidence>
<accession>A0A2A5JT22</accession>
<sequence length="228" mass="25354">MANYIELLERKNLLWRGRGRVCQPEVISTGFTSFDSVLQGGWPLHGVIDIQTAVGVGELRLILPHFVQEKRLKVLINPPGRVQAAAINYLSLDLSEFVVLQPQNDTEALWAAEQCLKSGACSALVLWHDELSIAVVKRLQLSAQAGNSRLFVLHQTQYVSSLPFSLSLALQAKSSALHVTIKKQRGAFAQHTIELENIEHWPELEKPTLPSVDDNIVVLSGYEQRLTS</sequence>
<dbReference type="EMBL" id="NKHF01000028">
    <property type="protein sequence ID" value="PCK32568.1"/>
    <property type="molecule type" value="Genomic_DNA"/>
</dbReference>
<reference evidence="2" key="1">
    <citation type="journal article" date="2019" name="Genome Announc.">
        <title>Draft Genome Sequence of Pseudoalteromonas piscicida Strain 36Y ROTHPW, an Hypersaline Seawater Isolate from the South Coast of Sonora, Mexico.</title>
        <authorList>
            <person name="Sanchez-Diaz R."/>
            <person name="Molina-Garza Z.J."/>
            <person name="Cruz-Suarez L.E."/>
            <person name="Selvin J."/>
            <person name="Kiran G.S."/>
            <person name="Ibarra-Gamez J.C."/>
            <person name="Gomez-Gil B."/>
            <person name="Galaviz-Silva L."/>
        </authorList>
    </citation>
    <scope>NUCLEOTIDE SEQUENCE [LARGE SCALE GENOMIC DNA]</scope>
    <source>
        <strain evidence="2">36Y_RITHPW</strain>
    </source>
</reference>
<dbReference type="PIRSF" id="PIRSF037290">
    <property type="entry name" value="UCP037290"/>
    <property type="match status" value="1"/>
</dbReference>
<dbReference type="AlphaFoldDB" id="A0A2A5JT22"/>
<dbReference type="OrthoDB" id="9811176at2"/>
<dbReference type="Gene3D" id="3.40.50.300">
    <property type="entry name" value="P-loop containing nucleotide triphosphate hydrolases"/>
    <property type="match status" value="1"/>
</dbReference>
<dbReference type="InterPro" id="IPR017166">
    <property type="entry name" value="UCP037290"/>
</dbReference>
<comment type="caution">
    <text evidence="1">The sequence shown here is derived from an EMBL/GenBank/DDBJ whole genome shotgun (WGS) entry which is preliminary data.</text>
</comment>
<keyword evidence="2" id="KW-1185">Reference proteome</keyword>
<evidence type="ECO:0000313" key="1">
    <source>
        <dbReference type="EMBL" id="PCK32568.1"/>
    </source>
</evidence>
<organism evidence="1 2">
    <name type="scientific">Pseudoalteromonas piscicida</name>
    <dbReference type="NCBI Taxonomy" id="43662"/>
    <lineage>
        <taxon>Bacteria</taxon>
        <taxon>Pseudomonadati</taxon>
        <taxon>Pseudomonadota</taxon>
        <taxon>Gammaproteobacteria</taxon>
        <taxon>Alteromonadales</taxon>
        <taxon>Pseudoalteromonadaceae</taxon>
        <taxon>Pseudoalteromonas</taxon>
    </lineage>
</organism>
<dbReference type="SUPFAM" id="SSF52540">
    <property type="entry name" value="P-loop containing nucleoside triphosphate hydrolases"/>
    <property type="match status" value="1"/>
</dbReference>
<dbReference type="RefSeq" id="WP_099641347.1">
    <property type="nucleotide sequence ID" value="NZ_JAQPZX010000004.1"/>
</dbReference>
<dbReference type="NCBIfam" id="NF033429">
    <property type="entry name" value="ImuA_translesion"/>
    <property type="match status" value="1"/>
</dbReference>
<gene>
    <name evidence="1" type="ORF">CEX98_06770</name>
</gene>
<dbReference type="Proteomes" id="UP000228621">
    <property type="component" value="Unassembled WGS sequence"/>
</dbReference>
<dbReference type="InterPro" id="IPR027417">
    <property type="entry name" value="P-loop_NTPase"/>
</dbReference>
<proteinExistence type="predicted"/>
<evidence type="ECO:0008006" key="3">
    <source>
        <dbReference type="Google" id="ProtNLM"/>
    </source>
</evidence>
<dbReference type="InterPro" id="IPR047610">
    <property type="entry name" value="ImuA_translesion"/>
</dbReference>
<protein>
    <recommendedName>
        <fullName evidence="3">Translesion DNA synthesis-associated protein ImuA</fullName>
    </recommendedName>
</protein>